<proteinExistence type="predicted"/>
<reference evidence="1 2" key="1">
    <citation type="submission" date="2017-02" db="EMBL/GenBank/DDBJ databases">
        <title>Paraburkholderia sophoroidis sp. nov. and Paraburkholderia steynii sp. nov. rhizobial symbionts of the fynbos legume Hypocalyptus sophoroides.</title>
        <authorList>
            <person name="Steenkamp E.T."/>
            <person name="Beukes C.W."/>
            <person name="Van Zyl E."/>
            <person name="Avontuur J."/>
            <person name="Chan W.Y."/>
            <person name="Hassen A."/>
            <person name="Palmer M."/>
            <person name="Mthombeni L."/>
            <person name="Phalane F."/>
            <person name="Sereme K."/>
            <person name="Venter S.N."/>
        </authorList>
    </citation>
    <scope>NUCLEOTIDE SEQUENCE [LARGE SCALE GENOMIC DNA]</scope>
    <source>
        <strain evidence="1 2">HC1.1ba</strain>
    </source>
</reference>
<dbReference type="Proteomes" id="UP000294200">
    <property type="component" value="Unassembled WGS sequence"/>
</dbReference>
<protein>
    <recommendedName>
        <fullName evidence="3">Transposase</fullName>
    </recommendedName>
</protein>
<evidence type="ECO:0000313" key="1">
    <source>
        <dbReference type="EMBL" id="TCG04067.1"/>
    </source>
</evidence>
<evidence type="ECO:0008006" key="3">
    <source>
        <dbReference type="Google" id="ProtNLM"/>
    </source>
</evidence>
<comment type="caution">
    <text evidence="1">The sequence shown here is derived from an EMBL/GenBank/DDBJ whole genome shotgun (WGS) entry which is preliminary data.</text>
</comment>
<name>A0A4R0XAV2_9BURK</name>
<accession>A0A4R0XAV2</accession>
<dbReference type="EMBL" id="MWML01000293">
    <property type="protein sequence ID" value="TCG04067.1"/>
    <property type="molecule type" value="Genomic_DNA"/>
</dbReference>
<dbReference type="AlphaFoldDB" id="A0A4R0XAV2"/>
<organism evidence="1 2">
    <name type="scientific">Paraburkholderia steynii</name>
    <dbReference type="NCBI Taxonomy" id="1245441"/>
    <lineage>
        <taxon>Bacteria</taxon>
        <taxon>Pseudomonadati</taxon>
        <taxon>Pseudomonadota</taxon>
        <taxon>Betaproteobacteria</taxon>
        <taxon>Burkholderiales</taxon>
        <taxon>Burkholderiaceae</taxon>
        <taxon>Paraburkholderia</taxon>
    </lineage>
</organism>
<sequence length="72" mass="8054">MQSETYRGFSVWGHAIKEQQEILEHERYAASGTVTKDGKFVQASGILAVVDSETDAENMGLEWARAWVDNHA</sequence>
<keyword evidence="2" id="KW-1185">Reference proteome</keyword>
<gene>
    <name evidence="1" type="ORF">BZM27_43490</name>
</gene>
<evidence type="ECO:0000313" key="2">
    <source>
        <dbReference type="Proteomes" id="UP000294200"/>
    </source>
</evidence>